<dbReference type="InterPro" id="IPR049730">
    <property type="entry name" value="SNF2/RAD54-like_C"/>
</dbReference>
<keyword evidence="12" id="KW-1185">Reference proteome</keyword>
<feature type="compositionally biased region" description="Polar residues" evidence="9">
    <location>
        <begin position="105"/>
        <end position="120"/>
    </location>
</feature>
<proteinExistence type="inferred from homology"/>
<evidence type="ECO:0000313" key="12">
    <source>
        <dbReference type="Proteomes" id="UP001608902"/>
    </source>
</evidence>
<dbReference type="AlphaFoldDB" id="A0ABD6EUX3"/>
<evidence type="ECO:0000256" key="3">
    <source>
        <dbReference type="ARBA" id="ARBA00022741"/>
    </source>
</evidence>
<dbReference type="GO" id="GO:0005524">
    <property type="term" value="F:ATP binding"/>
    <property type="evidence" value="ECO:0007669"/>
    <property type="project" value="UniProtKB-KW"/>
</dbReference>
<evidence type="ECO:0000256" key="2">
    <source>
        <dbReference type="ARBA" id="ARBA00007025"/>
    </source>
</evidence>
<evidence type="ECO:0000256" key="9">
    <source>
        <dbReference type="SAM" id="MobiDB-lite"/>
    </source>
</evidence>
<dbReference type="GO" id="GO:0003677">
    <property type="term" value="F:DNA binding"/>
    <property type="evidence" value="ECO:0007669"/>
    <property type="project" value="UniProtKB-KW"/>
</dbReference>
<dbReference type="PANTHER" id="PTHR45797:SF1">
    <property type="entry name" value="HELICASE ARIP4"/>
    <property type="match status" value="1"/>
</dbReference>
<name>A0ABD6EUX3_9BILA</name>
<dbReference type="InterPro" id="IPR001650">
    <property type="entry name" value="Helicase_C-like"/>
</dbReference>
<evidence type="ECO:0000259" key="10">
    <source>
        <dbReference type="PROSITE" id="PS51194"/>
    </source>
</evidence>
<dbReference type="Pfam" id="PF00271">
    <property type="entry name" value="Helicase_C"/>
    <property type="match status" value="1"/>
</dbReference>
<dbReference type="CDD" id="cd18793">
    <property type="entry name" value="SF2_C_SNF"/>
    <property type="match status" value="1"/>
</dbReference>
<evidence type="ECO:0000256" key="7">
    <source>
        <dbReference type="ARBA" id="ARBA00023125"/>
    </source>
</evidence>
<protein>
    <recommendedName>
        <fullName evidence="10">Helicase C-terminal domain-containing protein</fullName>
    </recommendedName>
</protein>
<keyword evidence="7" id="KW-0238">DNA-binding</keyword>
<gene>
    <name evidence="11" type="ORF">AB6A40_008693</name>
</gene>
<evidence type="ECO:0000313" key="11">
    <source>
        <dbReference type="EMBL" id="MFH4981984.1"/>
    </source>
</evidence>
<keyword evidence="3" id="KW-0547">Nucleotide-binding</keyword>
<dbReference type="Gene3D" id="3.40.50.300">
    <property type="entry name" value="P-loop containing nucleotide triphosphate hydrolases"/>
    <property type="match status" value="1"/>
</dbReference>
<dbReference type="InterPro" id="IPR027417">
    <property type="entry name" value="P-loop_NTPase"/>
</dbReference>
<dbReference type="GO" id="GO:0004386">
    <property type="term" value="F:helicase activity"/>
    <property type="evidence" value="ECO:0007669"/>
    <property type="project" value="UniProtKB-KW"/>
</dbReference>
<feature type="domain" description="Helicase C-terminal" evidence="10">
    <location>
        <begin position="258"/>
        <end position="419"/>
    </location>
</feature>
<dbReference type="Gene3D" id="1.20.120.850">
    <property type="entry name" value="SWI2/SNF2 ATPases, N-terminal domain"/>
    <property type="match status" value="1"/>
</dbReference>
<evidence type="ECO:0000256" key="5">
    <source>
        <dbReference type="ARBA" id="ARBA00022806"/>
    </source>
</evidence>
<dbReference type="Proteomes" id="UP001608902">
    <property type="component" value="Unassembled WGS sequence"/>
</dbReference>
<reference evidence="11 12" key="1">
    <citation type="submission" date="2024-08" db="EMBL/GenBank/DDBJ databases">
        <title>Gnathostoma spinigerum genome.</title>
        <authorList>
            <person name="Gonzalez-Bertolin B."/>
            <person name="Monzon S."/>
            <person name="Zaballos A."/>
            <person name="Jimenez P."/>
            <person name="Dekumyoy P."/>
            <person name="Varona S."/>
            <person name="Cuesta I."/>
            <person name="Sumanam S."/>
            <person name="Adisakwattana P."/>
            <person name="Gasser R.B."/>
            <person name="Hernandez-Gonzalez A."/>
            <person name="Young N.D."/>
            <person name="Perteguer M.J."/>
        </authorList>
    </citation>
    <scope>NUCLEOTIDE SEQUENCE [LARGE SCALE GENOMIC DNA]</scope>
    <source>
        <strain evidence="11">AL3</strain>
        <tissue evidence="11">Liver</tissue>
    </source>
</reference>
<evidence type="ECO:0000256" key="8">
    <source>
        <dbReference type="ARBA" id="ARBA00023242"/>
    </source>
</evidence>
<dbReference type="SUPFAM" id="SSF52540">
    <property type="entry name" value="P-loop containing nucleoside triphosphate hydrolases"/>
    <property type="match status" value="1"/>
</dbReference>
<dbReference type="InterPro" id="IPR044574">
    <property type="entry name" value="ARIP4-like"/>
</dbReference>
<keyword evidence="6" id="KW-0067">ATP-binding</keyword>
<evidence type="ECO:0000256" key="6">
    <source>
        <dbReference type="ARBA" id="ARBA00022840"/>
    </source>
</evidence>
<feature type="region of interest" description="Disordered" evidence="9">
    <location>
        <begin position="105"/>
        <end position="124"/>
    </location>
</feature>
<keyword evidence="4" id="KW-0378">Hydrolase</keyword>
<keyword evidence="5" id="KW-0347">Helicase</keyword>
<comment type="caution">
    <text evidence="11">The sequence shown here is derived from an EMBL/GenBank/DDBJ whole genome shotgun (WGS) entry which is preliminary data.</text>
</comment>
<dbReference type="GO" id="GO:0005634">
    <property type="term" value="C:nucleus"/>
    <property type="evidence" value="ECO:0007669"/>
    <property type="project" value="UniProtKB-SubCell"/>
</dbReference>
<dbReference type="SMART" id="SM00490">
    <property type="entry name" value="HELICc"/>
    <property type="match status" value="1"/>
</dbReference>
<dbReference type="PROSITE" id="PS51194">
    <property type="entry name" value="HELICASE_CTER"/>
    <property type="match status" value="1"/>
</dbReference>
<comment type="similarity">
    <text evidence="2">Belongs to the SNF2/RAD54 helicase family.</text>
</comment>
<evidence type="ECO:0000256" key="1">
    <source>
        <dbReference type="ARBA" id="ARBA00004123"/>
    </source>
</evidence>
<sequence length="587" mass="66698">MQFLFRRTHHILNKLLPERSEYVLILRKSPIQRILYRAFVQYAQSEIHLSGTSVFNPLKAFAACTKIWNHPDILYETLKKKHKEAAEAGKMSANSGLMNQLESRQRSNAAAPTMANSSSSDCKKPPTLEQIVLSFCSKNGTSKVNTLDKNESHHVPPSSPLCGETFASNNHPYSASLSSDFNTVEHCRLNMNPCCSSATSDQLPYTKARLDTKKVKVTAESTFEELDNGLKYDWAEVTMRHYVPGIVENGCKMAVAISLIKASTSVGDKMLLFSQSVMTLDLIEWYLENKSKLVLPRAVVNWKKQENYIRFDGSTPATERERLITRFNEDPNVMLFLITTRAGSLGINLTSANRVIIFDASWNPCHDAQAVCRIYRYGQTKPTYIYRLIVDNCMERAIFNRQIAKNGLQLRVVDDQQIDANVTTKEMEQLLVYDEALDVSSSSLDVSSWNLKDCVLWIAVHENRNFFVEEPLPHESLILEREEGLSEAEKVEAKMLYDREKQLYNGEMNVTDFSSGHYANVLSLSNEQYRSRQTWPILPFSHDPPPLRSTPFPMEIEKERDKGNLFQAITATSGQHPMVMAIKPDKT</sequence>
<comment type="subcellular location">
    <subcellularLocation>
        <location evidence="1">Nucleus</location>
    </subcellularLocation>
</comment>
<keyword evidence="8" id="KW-0539">Nucleus</keyword>
<dbReference type="GO" id="GO:0016787">
    <property type="term" value="F:hydrolase activity"/>
    <property type="evidence" value="ECO:0007669"/>
    <property type="project" value="UniProtKB-KW"/>
</dbReference>
<accession>A0ABD6EUX3</accession>
<dbReference type="PANTHER" id="PTHR45797">
    <property type="entry name" value="RAD54-LIKE"/>
    <property type="match status" value="1"/>
</dbReference>
<evidence type="ECO:0000256" key="4">
    <source>
        <dbReference type="ARBA" id="ARBA00022801"/>
    </source>
</evidence>
<organism evidence="11 12">
    <name type="scientific">Gnathostoma spinigerum</name>
    <dbReference type="NCBI Taxonomy" id="75299"/>
    <lineage>
        <taxon>Eukaryota</taxon>
        <taxon>Metazoa</taxon>
        <taxon>Ecdysozoa</taxon>
        <taxon>Nematoda</taxon>
        <taxon>Chromadorea</taxon>
        <taxon>Rhabditida</taxon>
        <taxon>Spirurina</taxon>
        <taxon>Gnathostomatomorpha</taxon>
        <taxon>Gnathostomatoidea</taxon>
        <taxon>Gnathostomatidae</taxon>
        <taxon>Gnathostoma</taxon>
    </lineage>
</organism>
<dbReference type="EMBL" id="JBGFUD010008261">
    <property type="protein sequence ID" value="MFH4981984.1"/>
    <property type="molecule type" value="Genomic_DNA"/>
</dbReference>